<dbReference type="GO" id="GO:0004674">
    <property type="term" value="F:protein serine/threonine kinase activity"/>
    <property type="evidence" value="ECO:0007669"/>
    <property type="project" value="UniProtKB-EC"/>
</dbReference>
<dbReference type="AlphaFoldDB" id="A0A0N1PEW4"/>
<proteinExistence type="predicted"/>
<dbReference type="PROSITE" id="PS50011">
    <property type="entry name" value="PROTEIN_KINASE_DOM"/>
    <property type="match status" value="1"/>
</dbReference>
<evidence type="ECO:0000256" key="6">
    <source>
        <dbReference type="PROSITE-ProRule" id="PRU10141"/>
    </source>
</evidence>
<dbReference type="Gene3D" id="1.10.510.10">
    <property type="entry name" value="Transferase(Phosphotransferase) domain 1"/>
    <property type="match status" value="1"/>
</dbReference>
<dbReference type="FunFam" id="1.10.510.10:FF:000837">
    <property type="entry name" value="STE family protein kinase"/>
    <property type="match status" value="1"/>
</dbReference>
<feature type="domain" description="Protein kinase" evidence="8">
    <location>
        <begin position="21"/>
        <end position="276"/>
    </location>
</feature>
<dbReference type="InterPro" id="IPR011009">
    <property type="entry name" value="Kinase-like_dom_sf"/>
</dbReference>
<dbReference type="SUPFAM" id="SSF56112">
    <property type="entry name" value="Protein kinase-like (PK-like)"/>
    <property type="match status" value="1"/>
</dbReference>
<dbReference type="OrthoDB" id="248923at2759"/>
<evidence type="ECO:0000256" key="7">
    <source>
        <dbReference type="SAM" id="MobiDB-lite"/>
    </source>
</evidence>
<dbReference type="GO" id="GO:0005524">
    <property type="term" value="F:ATP binding"/>
    <property type="evidence" value="ECO:0007669"/>
    <property type="project" value="UniProtKB-UniRule"/>
</dbReference>
<feature type="compositionally biased region" description="Low complexity" evidence="7">
    <location>
        <begin position="352"/>
        <end position="364"/>
    </location>
</feature>
<keyword evidence="5 6" id="KW-0067">ATP-binding</keyword>
<keyword evidence="10" id="KW-1185">Reference proteome</keyword>
<evidence type="ECO:0000313" key="10">
    <source>
        <dbReference type="Proteomes" id="UP000038009"/>
    </source>
</evidence>
<evidence type="ECO:0000259" key="8">
    <source>
        <dbReference type="PROSITE" id="PS50011"/>
    </source>
</evidence>
<evidence type="ECO:0000256" key="3">
    <source>
        <dbReference type="ARBA" id="ARBA00022490"/>
    </source>
</evidence>
<accession>A0A0N1PEW4</accession>
<dbReference type="Pfam" id="PF00069">
    <property type="entry name" value="Pkinase"/>
    <property type="match status" value="1"/>
</dbReference>
<dbReference type="EMBL" id="LJSK01000026">
    <property type="protein sequence ID" value="KPI89320.1"/>
    <property type="molecule type" value="Genomic_DNA"/>
</dbReference>
<evidence type="ECO:0000256" key="5">
    <source>
        <dbReference type="ARBA" id="ARBA00022840"/>
    </source>
</evidence>
<feature type="compositionally biased region" description="Polar residues" evidence="7">
    <location>
        <begin position="436"/>
        <end position="457"/>
    </location>
</feature>
<dbReference type="OMA" id="LQAKERW"/>
<reference evidence="9 10" key="1">
    <citation type="journal article" date="2015" name="PLoS Pathog.">
        <title>Leptomonas seymouri: Adaptations to the Dixenous Life Cycle Analyzed by Genome Sequencing, Transcriptome Profiling and Co-infection with Leishmania donovani.</title>
        <authorList>
            <person name="Kraeva N."/>
            <person name="Butenko A."/>
            <person name="Hlavacova J."/>
            <person name="Kostygov A."/>
            <person name="Myskova J."/>
            <person name="Grybchuk D."/>
            <person name="Lestinova T."/>
            <person name="Votypka J."/>
            <person name="Volf P."/>
            <person name="Opperdoes F."/>
            <person name="Flegontov P."/>
            <person name="Lukes J."/>
            <person name="Yurchenko V."/>
        </authorList>
    </citation>
    <scope>NUCLEOTIDE SEQUENCE [LARGE SCALE GENOMIC DNA]</scope>
    <source>
        <strain evidence="9 10">ATCC 30220</strain>
    </source>
</reference>
<dbReference type="InterPro" id="IPR050629">
    <property type="entry name" value="STE20/SPS1-PAK"/>
</dbReference>
<feature type="region of interest" description="Disordered" evidence="7">
    <location>
        <begin position="299"/>
        <end position="364"/>
    </location>
</feature>
<dbReference type="VEuPathDB" id="TriTrypDB:Lsey_0026_0160"/>
<organism evidence="9 10">
    <name type="scientific">Leptomonas seymouri</name>
    <dbReference type="NCBI Taxonomy" id="5684"/>
    <lineage>
        <taxon>Eukaryota</taxon>
        <taxon>Discoba</taxon>
        <taxon>Euglenozoa</taxon>
        <taxon>Kinetoplastea</taxon>
        <taxon>Metakinetoplastina</taxon>
        <taxon>Trypanosomatida</taxon>
        <taxon>Trypanosomatidae</taxon>
        <taxon>Leishmaniinae</taxon>
        <taxon>Leptomonas</taxon>
    </lineage>
</organism>
<dbReference type="PANTHER" id="PTHR48012">
    <property type="entry name" value="STERILE20-LIKE KINASE, ISOFORM B-RELATED"/>
    <property type="match status" value="1"/>
</dbReference>
<evidence type="ECO:0000256" key="1">
    <source>
        <dbReference type="ARBA" id="ARBA00004496"/>
    </source>
</evidence>
<dbReference type="PANTHER" id="PTHR48012:SF2">
    <property type="entry name" value="STERILE20-LIKE KINASE, ISOFORM B"/>
    <property type="match status" value="1"/>
</dbReference>
<evidence type="ECO:0000313" key="9">
    <source>
        <dbReference type="EMBL" id="KPI89320.1"/>
    </source>
</evidence>
<feature type="region of interest" description="Disordered" evidence="7">
    <location>
        <begin position="425"/>
        <end position="480"/>
    </location>
</feature>
<dbReference type="Proteomes" id="UP000038009">
    <property type="component" value="Unassembled WGS sequence"/>
</dbReference>
<comment type="subcellular location">
    <subcellularLocation>
        <location evidence="1">Cytoplasm</location>
    </subcellularLocation>
</comment>
<dbReference type="InterPro" id="IPR017441">
    <property type="entry name" value="Protein_kinase_ATP_BS"/>
</dbReference>
<dbReference type="InterPro" id="IPR008271">
    <property type="entry name" value="Ser/Thr_kinase_AS"/>
</dbReference>
<dbReference type="PROSITE" id="PS00107">
    <property type="entry name" value="PROTEIN_KINASE_ATP"/>
    <property type="match status" value="1"/>
</dbReference>
<protein>
    <recommendedName>
        <fullName evidence="2">non-specific serine/threonine protein kinase</fullName>
        <ecNumber evidence="2">2.7.11.1</ecNumber>
    </recommendedName>
</protein>
<evidence type="ECO:0000256" key="4">
    <source>
        <dbReference type="ARBA" id="ARBA00022741"/>
    </source>
</evidence>
<dbReference type="SMART" id="SM00220">
    <property type="entry name" value="S_TKc"/>
    <property type="match status" value="1"/>
</dbReference>
<dbReference type="GO" id="GO:0005737">
    <property type="term" value="C:cytoplasm"/>
    <property type="evidence" value="ECO:0007669"/>
    <property type="project" value="UniProtKB-SubCell"/>
</dbReference>
<sequence>MMKPSALDRINVRGEDPSERFEIMESVGVGNFGVVLKARDRVTEDIVAIKQVPLDDTDKEELDSIVNEVRILQMCDHPNVVRFFGTYQSLGVLWIVMEYCEGGSVDNVYDLLRRPLSEALIAYVCRETLRGLHYLHERLIIHRDVKGSNILLTKDGQVKLADFGVSAALMHTLSRRNTFIGTALWMAPEVIVEKEYDYRADIWSLGITTIELAEGQPPHFGMHMARAVFSIPHNDPPTLHAKERWSPQMNAFIRRLLTKEKEARPSAATMLLDPFLNLKTIASREDIAAVVEQLLTKRKSMDEAEDTTNSSTLTIVTRSSSAVGEDDDGAEEVPSMPADEGGSPWMDDHGNAPPSGASPATRRSAAAAAAAGGGAQLGGLLVLLPLLHLEDMSFDALCGGGRTLLHGGLASSGMSPAVGGGDGSAPLAVGGAPSGPTHTTAAAGTSPATVSAANPLSVSGGGHGPRVGASPSASPGPFTAESSIAESISKYHFTLPTSSPGGLQLPLPVASVPHHQTKAMTAAALGDPMAETVHLLGHNVDVASSQCVPAFETTTMHTVRDAYLHNCHLPYTRALTEHETKRMHHMKFIYGTVLKNVYATTAESHRHMVKADE</sequence>
<gene>
    <name evidence="9" type="ORF">ABL78_1549</name>
</gene>
<comment type="caution">
    <text evidence="9">The sequence shown here is derived from an EMBL/GenBank/DDBJ whole genome shotgun (WGS) entry which is preliminary data.</text>
</comment>
<dbReference type="InterPro" id="IPR000719">
    <property type="entry name" value="Prot_kinase_dom"/>
</dbReference>
<keyword evidence="4 6" id="KW-0547">Nucleotide-binding</keyword>
<feature type="binding site" evidence="6">
    <location>
        <position position="50"/>
    </location>
    <ligand>
        <name>ATP</name>
        <dbReference type="ChEBI" id="CHEBI:30616"/>
    </ligand>
</feature>
<name>A0A0N1PEW4_LEPSE</name>
<feature type="compositionally biased region" description="Polar residues" evidence="7">
    <location>
        <begin position="307"/>
        <end position="322"/>
    </location>
</feature>
<evidence type="ECO:0000256" key="2">
    <source>
        <dbReference type="ARBA" id="ARBA00012513"/>
    </source>
</evidence>
<dbReference type="EC" id="2.7.11.1" evidence="2"/>
<dbReference type="PROSITE" id="PS00108">
    <property type="entry name" value="PROTEIN_KINASE_ST"/>
    <property type="match status" value="1"/>
</dbReference>
<keyword evidence="3" id="KW-0963">Cytoplasm</keyword>